<evidence type="ECO:0000259" key="7">
    <source>
        <dbReference type="PROSITE" id="PS50885"/>
    </source>
</evidence>
<dbReference type="SUPFAM" id="SSF58104">
    <property type="entry name" value="Methyl-accepting chemotaxis protein (MCP) signaling domain"/>
    <property type="match status" value="1"/>
</dbReference>
<dbReference type="AlphaFoldDB" id="A0AA49FJJ0"/>
<dbReference type="PANTHER" id="PTHR32089:SF112">
    <property type="entry name" value="LYSOZYME-LIKE PROTEIN-RELATED"/>
    <property type="match status" value="1"/>
</dbReference>
<protein>
    <submittedName>
        <fullName evidence="8">Methyl-accepting chemotaxis protein</fullName>
    </submittedName>
</protein>
<dbReference type="PROSITE" id="PS50111">
    <property type="entry name" value="CHEMOTAXIS_TRANSDUC_2"/>
    <property type="match status" value="1"/>
</dbReference>
<dbReference type="CDD" id="cd11386">
    <property type="entry name" value="MCP_signal"/>
    <property type="match status" value="1"/>
</dbReference>
<dbReference type="GO" id="GO:0006935">
    <property type="term" value="P:chemotaxis"/>
    <property type="evidence" value="ECO:0007669"/>
    <property type="project" value="UniProtKB-ARBA"/>
</dbReference>
<organism evidence="8">
    <name type="scientific">Candidatus Nitricoxidivorans perseverans</name>
    <dbReference type="NCBI Taxonomy" id="2975601"/>
    <lineage>
        <taxon>Bacteria</taxon>
        <taxon>Pseudomonadati</taxon>
        <taxon>Pseudomonadota</taxon>
        <taxon>Betaproteobacteria</taxon>
        <taxon>Nitrosomonadales</taxon>
        <taxon>Sterolibacteriaceae</taxon>
        <taxon>Candidatus Nitricoxidivorans</taxon>
    </lineage>
</organism>
<dbReference type="SMART" id="SM00304">
    <property type="entry name" value="HAMP"/>
    <property type="match status" value="2"/>
</dbReference>
<feature type="domain" description="Methyl-accepting transducer" evidence="6">
    <location>
        <begin position="416"/>
        <end position="652"/>
    </location>
</feature>
<accession>A0AA49FJJ0</accession>
<dbReference type="PANTHER" id="PTHR32089">
    <property type="entry name" value="METHYL-ACCEPTING CHEMOTAXIS PROTEIN MCPB"/>
    <property type="match status" value="1"/>
</dbReference>
<dbReference type="Pfam" id="PF00672">
    <property type="entry name" value="HAMP"/>
    <property type="match status" value="1"/>
</dbReference>
<keyword evidence="5" id="KW-0472">Membrane</keyword>
<keyword evidence="2 4" id="KW-0807">Transducer</keyword>
<keyword evidence="5" id="KW-0812">Transmembrane</keyword>
<evidence type="ECO:0000313" key="8">
    <source>
        <dbReference type="EMBL" id="WIM04957.1"/>
    </source>
</evidence>
<dbReference type="GO" id="GO:0016020">
    <property type="term" value="C:membrane"/>
    <property type="evidence" value="ECO:0007669"/>
    <property type="project" value="UniProtKB-SubCell"/>
</dbReference>
<proteinExistence type="inferred from homology"/>
<feature type="domain" description="HAMP" evidence="7">
    <location>
        <begin position="360"/>
        <end position="411"/>
    </location>
</feature>
<comment type="subcellular location">
    <subcellularLocation>
        <location evidence="1">Membrane</location>
    </subcellularLocation>
</comment>
<gene>
    <name evidence="8" type="ORF">OHM77_09640</name>
</gene>
<dbReference type="Gene3D" id="1.10.287.950">
    <property type="entry name" value="Methyl-accepting chemotaxis protein"/>
    <property type="match status" value="1"/>
</dbReference>
<evidence type="ECO:0000256" key="2">
    <source>
        <dbReference type="ARBA" id="ARBA00023224"/>
    </source>
</evidence>
<dbReference type="InterPro" id="IPR004089">
    <property type="entry name" value="MCPsignal_dom"/>
</dbReference>
<evidence type="ECO:0000256" key="5">
    <source>
        <dbReference type="SAM" id="Phobius"/>
    </source>
</evidence>
<name>A0AA49FJJ0_9PROT</name>
<feature type="transmembrane region" description="Helical" evidence="5">
    <location>
        <begin position="12"/>
        <end position="33"/>
    </location>
</feature>
<dbReference type="FunFam" id="1.10.287.950:FF:000001">
    <property type="entry name" value="Methyl-accepting chemotaxis sensory transducer"/>
    <property type="match status" value="1"/>
</dbReference>
<dbReference type="GO" id="GO:0007165">
    <property type="term" value="P:signal transduction"/>
    <property type="evidence" value="ECO:0007669"/>
    <property type="project" value="UniProtKB-KW"/>
</dbReference>
<comment type="similarity">
    <text evidence="3">Belongs to the methyl-accepting chemotaxis (MCP) protein family.</text>
</comment>
<keyword evidence="5" id="KW-1133">Transmembrane helix</keyword>
<evidence type="ECO:0000256" key="3">
    <source>
        <dbReference type="ARBA" id="ARBA00029447"/>
    </source>
</evidence>
<dbReference type="EMBL" id="CP107246">
    <property type="protein sequence ID" value="WIM04957.1"/>
    <property type="molecule type" value="Genomic_DNA"/>
</dbReference>
<dbReference type="Proteomes" id="UP001234916">
    <property type="component" value="Chromosome"/>
</dbReference>
<dbReference type="Pfam" id="PF00015">
    <property type="entry name" value="MCPsignal"/>
    <property type="match status" value="1"/>
</dbReference>
<evidence type="ECO:0000256" key="4">
    <source>
        <dbReference type="PROSITE-ProRule" id="PRU00284"/>
    </source>
</evidence>
<dbReference type="PROSITE" id="PS50885">
    <property type="entry name" value="HAMP"/>
    <property type="match status" value="1"/>
</dbReference>
<evidence type="ECO:0000256" key="1">
    <source>
        <dbReference type="ARBA" id="ARBA00004370"/>
    </source>
</evidence>
<evidence type="ECO:0000259" key="6">
    <source>
        <dbReference type="PROSITE" id="PS50111"/>
    </source>
</evidence>
<dbReference type="InterPro" id="IPR003660">
    <property type="entry name" value="HAMP_dom"/>
</dbReference>
<feature type="transmembrane region" description="Helical" evidence="5">
    <location>
        <begin position="336"/>
        <end position="357"/>
    </location>
</feature>
<dbReference type="KEGG" id="npv:OHM77_09640"/>
<dbReference type="SMART" id="SM00283">
    <property type="entry name" value="MA"/>
    <property type="match status" value="1"/>
</dbReference>
<dbReference type="CDD" id="cd06225">
    <property type="entry name" value="HAMP"/>
    <property type="match status" value="1"/>
</dbReference>
<reference evidence="8" key="1">
    <citation type="journal article" date="2023" name="Nat. Microbiol.">
        <title>Enrichment and characterization of a nitric oxide-reducing microbial community in a continuous bioreactor.</title>
        <authorList>
            <person name="Garrido-Amador P."/>
            <person name="Stortenbeker N."/>
            <person name="Wessels H.J.C.T."/>
            <person name="Speth D.R."/>
            <person name="Garcia-Heredia I."/>
            <person name="Kartal B."/>
        </authorList>
    </citation>
    <scope>NUCLEOTIDE SEQUENCE</scope>
    <source>
        <strain evidence="8">MAG1</strain>
    </source>
</reference>
<sequence>MIRSLNNLSFRFIVMASLGAPLLLLWVCGYYTWDSWRTYRIMTVTIKANNLADRVIAAAGLQAIERGMTASLLSAPGPASEAARARVASLRADGDALWREADTLAGQMESESITSESLPLAHRQAAEAHARLAAARQRVDASLLKAGRDIQAAEWIPVMTDFINRAARLRINAFGGSAFPPEITYPNLTAKHSAWLASEYAGLERATVATIINGNAPASPEAMQQLKSFRQTLESSLSNLLFVREAPGTDPRIVAAIAEMEKHFLGSFDEIRRRLYAEMGDSPKAADGRHYHLTGQEWFAASTAAIDTIRKVSESYSKAGNDAAQNSARVAVIQTIGYAGLFLVMVAITFLTTTLLLGKVRQLGRLKDSMMEFATGQGDLTRRLDAETMDEVGQTSAAFNQFAGKLQEIIRETRGVVFDLSGSAEKLAAASDRIRNGSHSQREISASTATAVEAVTASIGQVAENAHETLASSREAGELAEEGARIVHGVSDEMAALAGGVADTSRRVEALGERSREIGGIVGVIREIADQTNLLALNAAIEAARAGEQGRGFAVVADEVRKLAERTGAATVDISRTIDTIQGDTRAVVEAMRTSGARVGQGVAMAAQAAQALSKINEGARQTESRVDEIARAMREQSTAGGEIARNVDRIAGMAEENDQAVGETTQDAQRLQQLADSLQRLVEKFKV</sequence>